<feature type="compositionally biased region" description="Polar residues" evidence="1">
    <location>
        <begin position="1"/>
        <end position="12"/>
    </location>
</feature>
<reference evidence="3 4" key="1">
    <citation type="submission" date="2018-10" db="EMBL/GenBank/DDBJ databases">
        <title>Natrarchaeobius chitinivorans gen. nov., sp. nov., and Natrarchaeobius haloalkaliphilus sp. nov., alkaliphilic, chitin-utilizing haloarchaea from hypersaline alkaline lakes.</title>
        <authorList>
            <person name="Sorokin D.Y."/>
            <person name="Elcheninov A.G."/>
            <person name="Kostrikina N.A."/>
            <person name="Bale N.J."/>
            <person name="Sinninghe Damste J.S."/>
            <person name="Khijniak T.V."/>
            <person name="Kublanov I.V."/>
            <person name="Toshchakov S.V."/>
        </authorList>
    </citation>
    <scope>NUCLEOTIDE SEQUENCE [LARGE SCALE GENOMIC DNA]</scope>
    <source>
        <strain evidence="3 4">AArcht4T</strain>
    </source>
</reference>
<dbReference type="InterPro" id="IPR040624">
    <property type="entry name" value="HalOD1"/>
</dbReference>
<dbReference type="Pfam" id="PF18545">
    <property type="entry name" value="HalOD1"/>
    <property type="match status" value="1"/>
</dbReference>
<comment type="caution">
    <text evidence="3">The sequence shown here is derived from an EMBL/GenBank/DDBJ whole genome shotgun (WGS) entry which is preliminary data.</text>
</comment>
<evidence type="ECO:0000313" key="3">
    <source>
        <dbReference type="EMBL" id="RQG92387.1"/>
    </source>
</evidence>
<gene>
    <name evidence="3" type="ORF">EA473_16530</name>
</gene>
<evidence type="ECO:0000256" key="1">
    <source>
        <dbReference type="SAM" id="MobiDB-lite"/>
    </source>
</evidence>
<organism evidence="3 4">
    <name type="scientific">Natrarchaeobius chitinivorans</name>
    <dbReference type="NCBI Taxonomy" id="1679083"/>
    <lineage>
        <taxon>Archaea</taxon>
        <taxon>Methanobacteriati</taxon>
        <taxon>Methanobacteriota</taxon>
        <taxon>Stenosarchaea group</taxon>
        <taxon>Halobacteria</taxon>
        <taxon>Halobacteriales</taxon>
        <taxon>Natrialbaceae</taxon>
        <taxon>Natrarchaeobius</taxon>
    </lineage>
</organism>
<feature type="region of interest" description="Disordered" evidence="1">
    <location>
        <begin position="1"/>
        <end position="35"/>
    </location>
</feature>
<feature type="domain" description="Halobacterial output" evidence="2">
    <location>
        <begin position="34"/>
        <end position="109"/>
    </location>
</feature>
<dbReference type="Proteomes" id="UP000282323">
    <property type="component" value="Unassembled WGS sequence"/>
</dbReference>
<evidence type="ECO:0000313" key="4">
    <source>
        <dbReference type="Proteomes" id="UP000282323"/>
    </source>
</evidence>
<sequence>MDTEPTTPSLSADGQERDHGTDGGPFVHQAEPGQPLSEAITVAVSKREELDDPVAVAREFGPLYESIDPSALDALFDSSGTLERSAGTVSFAYAGYRVTVDTTGRVELSDLDRLGLREG</sequence>
<protein>
    <recommendedName>
        <fullName evidence="2">Halobacterial output domain-containing protein</fullName>
    </recommendedName>
</protein>
<dbReference type="EMBL" id="REGA01000016">
    <property type="protein sequence ID" value="RQG92387.1"/>
    <property type="molecule type" value="Genomic_DNA"/>
</dbReference>
<name>A0A3N6LUP0_NATCH</name>
<dbReference type="OrthoDB" id="271604at2157"/>
<accession>A0A3N6LUP0</accession>
<keyword evidence="4" id="KW-1185">Reference proteome</keyword>
<proteinExistence type="predicted"/>
<dbReference type="RefSeq" id="WP_124196699.1">
    <property type="nucleotide sequence ID" value="NZ_REGA01000016.1"/>
</dbReference>
<evidence type="ECO:0000259" key="2">
    <source>
        <dbReference type="Pfam" id="PF18545"/>
    </source>
</evidence>
<dbReference type="AlphaFoldDB" id="A0A3N6LUP0"/>